<proteinExistence type="inferred from homology"/>
<dbReference type="EMBL" id="FN869859">
    <property type="protein sequence ID" value="CCC82551.1"/>
    <property type="molecule type" value="Genomic_DNA"/>
</dbReference>
<dbReference type="STRING" id="768679.TTX_1937"/>
<feature type="binding site" evidence="6">
    <location>
        <begin position="192"/>
        <end position="199"/>
    </location>
    <ligand>
        <name>GTP</name>
        <dbReference type="ChEBI" id="CHEBI:37565"/>
    </ligand>
</feature>
<dbReference type="NCBIfam" id="TIGR03156">
    <property type="entry name" value="GTP_HflX"/>
    <property type="match status" value="1"/>
</dbReference>
<dbReference type="KEGG" id="ttn:TTX_1937"/>
<dbReference type="PANTHER" id="PTHR10229:SF8">
    <property type="entry name" value="GTPASE HFLX"/>
    <property type="match status" value="1"/>
</dbReference>
<dbReference type="PaxDb" id="768679-TTX_1937"/>
<dbReference type="Gene3D" id="3.40.50.300">
    <property type="entry name" value="P-loop containing nucleotide triphosphate hydrolases"/>
    <property type="match status" value="1"/>
</dbReference>
<reference evidence="9 10" key="1">
    <citation type="journal article" date="2011" name="PLoS ONE">
        <title>The complete genome sequence of Thermoproteus tenax: a physiologically versatile member of the Crenarchaeota.</title>
        <authorList>
            <person name="Siebers B."/>
            <person name="Zaparty M."/>
            <person name="Raddatz G."/>
            <person name="Tjaden B."/>
            <person name="Albers S.V."/>
            <person name="Bell S.D."/>
            <person name="Blombach F."/>
            <person name="Kletzin A."/>
            <person name="Kyrpides N."/>
            <person name="Lanz C."/>
            <person name="Plagens A."/>
            <person name="Rampp M."/>
            <person name="Rosinus A."/>
            <person name="von Jan M."/>
            <person name="Makarova K.S."/>
            <person name="Klenk H.P."/>
            <person name="Schuster S.C."/>
            <person name="Hensel R."/>
        </authorList>
    </citation>
    <scope>NUCLEOTIDE SEQUENCE [LARGE SCALE GENOMIC DNA]</scope>
    <source>
        <strain evidence="10">ATCC 35583 / DSM 2078 / JCM 9277 / NBRC 100435 / Kra 1</strain>
    </source>
</reference>
<dbReference type="Gene3D" id="3.40.50.11060">
    <property type="entry name" value="GTPase HflX, N-terminal domain"/>
    <property type="match status" value="1"/>
</dbReference>
<dbReference type="CDD" id="cd01878">
    <property type="entry name" value="HflX"/>
    <property type="match status" value="1"/>
</dbReference>
<evidence type="ECO:0000256" key="4">
    <source>
        <dbReference type="ARBA" id="ARBA00023134"/>
    </source>
</evidence>
<name>G4RLV6_THETK</name>
<keyword evidence="10" id="KW-1185">Reference proteome</keyword>
<evidence type="ECO:0000256" key="1">
    <source>
        <dbReference type="ARBA" id="ARBA00022723"/>
    </source>
</evidence>
<dbReference type="AlphaFoldDB" id="G4RLV6"/>
<dbReference type="Gene3D" id="6.10.250.2860">
    <property type="match status" value="1"/>
</dbReference>
<dbReference type="GO" id="GO:0046872">
    <property type="term" value="F:metal ion binding"/>
    <property type="evidence" value="ECO:0007669"/>
    <property type="project" value="UniProtKB-KW"/>
</dbReference>
<evidence type="ECO:0000256" key="2">
    <source>
        <dbReference type="ARBA" id="ARBA00022741"/>
    </source>
</evidence>
<feature type="binding site" evidence="6">
    <location>
        <begin position="306"/>
        <end position="309"/>
    </location>
    <ligand>
        <name>GTP</name>
        <dbReference type="ChEBI" id="CHEBI:37565"/>
    </ligand>
</feature>
<accession>G4RLV6</accession>
<dbReference type="InterPro" id="IPR027417">
    <property type="entry name" value="P-loop_NTPase"/>
</dbReference>
<dbReference type="Pfam" id="PF16360">
    <property type="entry name" value="GTP-bdg_M"/>
    <property type="match status" value="1"/>
</dbReference>
<gene>
    <name evidence="5" type="primary">hflX</name>
    <name evidence="9" type="ordered locus">TTX_1937</name>
</gene>
<dbReference type="GO" id="GO:0003924">
    <property type="term" value="F:GTPase activity"/>
    <property type="evidence" value="ECO:0007669"/>
    <property type="project" value="UniProtKB-UniRule"/>
</dbReference>
<dbReference type="InterPro" id="IPR032305">
    <property type="entry name" value="GTP-bd_M"/>
</dbReference>
<evidence type="ECO:0000256" key="7">
    <source>
        <dbReference type="PIRSR" id="PIRSR006809-2"/>
    </source>
</evidence>
<evidence type="ECO:0000259" key="8">
    <source>
        <dbReference type="PROSITE" id="PS51705"/>
    </source>
</evidence>
<dbReference type="OrthoDB" id="10150at2157"/>
<dbReference type="InterPro" id="IPR030394">
    <property type="entry name" value="G_HFLX_dom"/>
</dbReference>
<evidence type="ECO:0000256" key="6">
    <source>
        <dbReference type="PIRSR" id="PIRSR006809-1"/>
    </source>
</evidence>
<dbReference type="eggNOG" id="arCOG00353">
    <property type="taxonomic scope" value="Archaea"/>
</dbReference>
<organism evidence="9 10">
    <name type="scientific">Thermoproteus tenax (strain ATCC 35583 / DSM 2078 / JCM 9277 / NBRC 100435 / Kra 1)</name>
    <dbReference type="NCBI Taxonomy" id="768679"/>
    <lineage>
        <taxon>Archaea</taxon>
        <taxon>Thermoproteota</taxon>
        <taxon>Thermoprotei</taxon>
        <taxon>Thermoproteales</taxon>
        <taxon>Thermoproteaceae</taxon>
        <taxon>Thermoproteus</taxon>
    </lineage>
</organism>
<comment type="cofactor">
    <cofactor evidence="7">
        <name>Mg(2+)</name>
        <dbReference type="ChEBI" id="CHEBI:18420"/>
    </cofactor>
</comment>
<dbReference type="HAMAP" id="MF_00900">
    <property type="entry name" value="GTPase_HflX"/>
    <property type="match status" value="1"/>
</dbReference>
<feature type="binding site" evidence="7">
    <location>
        <position position="219"/>
    </location>
    <ligand>
        <name>Mg(2+)</name>
        <dbReference type="ChEBI" id="CHEBI:18420"/>
    </ligand>
</feature>
<keyword evidence="3 7" id="KW-0460">Magnesium</keyword>
<comment type="function">
    <text evidence="5">GTPase that associates with the 50S ribosomal subunit and may have a role during protein synthesis or ribosome biogenesis.</text>
</comment>
<comment type="subunit">
    <text evidence="5">Monomer. Associates with the 50S ribosomal subunit.</text>
</comment>
<feature type="binding site" evidence="6">
    <location>
        <begin position="238"/>
        <end position="241"/>
    </location>
    <ligand>
        <name>GTP</name>
        <dbReference type="ChEBI" id="CHEBI:37565"/>
    </ligand>
</feature>
<dbReference type="GeneID" id="11262820"/>
<evidence type="ECO:0000313" key="9">
    <source>
        <dbReference type="EMBL" id="CCC82551.1"/>
    </source>
</evidence>
<dbReference type="GO" id="GO:0043022">
    <property type="term" value="F:ribosome binding"/>
    <property type="evidence" value="ECO:0007669"/>
    <property type="project" value="TreeGrafter"/>
</dbReference>
<dbReference type="Pfam" id="PF01926">
    <property type="entry name" value="MMR_HSR1"/>
    <property type="match status" value="1"/>
</dbReference>
<keyword evidence="2 5" id="KW-0547">Nucleotide-binding</keyword>
<dbReference type="InterPro" id="IPR006073">
    <property type="entry name" value="GTP-bd"/>
</dbReference>
<dbReference type="GO" id="GO:0005737">
    <property type="term" value="C:cytoplasm"/>
    <property type="evidence" value="ECO:0007669"/>
    <property type="project" value="UniProtKB-SubCell"/>
</dbReference>
<dbReference type="Pfam" id="PF13167">
    <property type="entry name" value="GTP-bdg_N"/>
    <property type="match status" value="1"/>
</dbReference>
<dbReference type="PIRSF" id="PIRSF006809">
    <property type="entry name" value="GTP-binding_hflX_prd"/>
    <property type="match status" value="1"/>
</dbReference>
<feature type="domain" description="Hflx-type G" evidence="8">
    <location>
        <begin position="186"/>
        <end position="338"/>
    </location>
</feature>
<dbReference type="Proteomes" id="UP000002654">
    <property type="component" value="Chromosome"/>
</dbReference>
<keyword evidence="1 7" id="KW-0479">Metal-binding</keyword>
<evidence type="ECO:0000313" key="10">
    <source>
        <dbReference type="Proteomes" id="UP000002654"/>
    </source>
</evidence>
<dbReference type="GO" id="GO:0005525">
    <property type="term" value="F:GTP binding"/>
    <property type="evidence" value="ECO:0007669"/>
    <property type="project" value="UniProtKB-UniRule"/>
</dbReference>
<keyword evidence="5" id="KW-0963">Cytoplasm</keyword>
<dbReference type="InterPro" id="IPR025121">
    <property type="entry name" value="GTPase_HflX_N"/>
</dbReference>
<comment type="subcellular location">
    <subcellularLocation>
        <location evidence="5">Cytoplasm</location>
    </subcellularLocation>
    <text evidence="5">May associate with membranes.</text>
</comment>
<evidence type="ECO:0000256" key="5">
    <source>
        <dbReference type="HAMAP-Rule" id="MF_00900"/>
    </source>
</evidence>
<dbReference type="PROSITE" id="PS51705">
    <property type="entry name" value="G_HFLX"/>
    <property type="match status" value="1"/>
</dbReference>
<dbReference type="InterPro" id="IPR042108">
    <property type="entry name" value="GTPase_HflX_N_sf"/>
</dbReference>
<protein>
    <recommendedName>
        <fullName evidence="5">GTPase HflX</fullName>
    </recommendedName>
    <alternativeName>
        <fullName evidence="5">GTP-binding protein HflX</fullName>
    </alternativeName>
</protein>
<keyword evidence="4 5" id="KW-0342">GTP-binding</keyword>
<dbReference type="PATRIC" id="fig|768679.9.peg.1960"/>
<evidence type="ECO:0000256" key="3">
    <source>
        <dbReference type="ARBA" id="ARBA00022842"/>
    </source>
</evidence>
<dbReference type="InterPro" id="IPR016496">
    <property type="entry name" value="GTPase_HflX"/>
</dbReference>
<dbReference type="HOGENOM" id="CLU_019597_2_0_2"/>
<dbReference type="RefSeq" id="WP_014127804.1">
    <property type="nucleotide sequence ID" value="NC_016070.1"/>
</dbReference>
<feature type="binding site" evidence="6">
    <location>
        <begin position="217"/>
        <end position="221"/>
    </location>
    <ligand>
        <name>GTP</name>
        <dbReference type="ChEBI" id="CHEBI:37565"/>
    </ligand>
</feature>
<feature type="binding site" evidence="7">
    <location>
        <position position="199"/>
    </location>
    <ligand>
        <name>Mg(2+)</name>
        <dbReference type="ChEBI" id="CHEBI:18420"/>
    </ligand>
</feature>
<dbReference type="PANTHER" id="PTHR10229">
    <property type="entry name" value="GTP-BINDING PROTEIN HFLX"/>
    <property type="match status" value="1"/>
</dbReference>
<sequence length="399" mass="45331">MRNRALLAYVGPKDKSLARRLNEFRVLAELAGYEPIDVVVQYGEPDSRFYFGSGKLKEIAGRDFDVLITYHGLSPLQMYNLRSTTRAEVLDRVMVILKIFEKRAGNIESKLQIELASLRYQLPILKEYVRRAKMGEQLGFMGAGEYAIDSLYRHTVRRIATIKRKLDLMRANRTSLIKKRRDLGVPEVVLTGYTSVGKTTLFNRLTAEHKYVDGKPFATLDTYSRRISLWGKELIITDTIGFIEDLPPVLIESFYSTLEEVSQADLILLVADVSDDVDSFTRELQTSLDVLSTLGVYRERILPVLNKVDRVSAIELIAKAYIVRKYFDVFVPVSAMTGFGITTLKILLFWRTPGYAIYEARPPAGGLILDGKSYIPVKVGEAESFEREASLYTNLRRVL</sequence>
<comment type="similarity">
    <text evidence="5">Belongs to the TRAFAC class OBG-HflX-like GTPase superfamily. HflX GTPase family.</text>
</comment>
<dbReference type="SUPFAM" id="SSF52540">
    <property type="entry name" value="P-loop containing nucleoside triphosphate hydrolases"/>
    <property type="match status" value="1"/>
</dbReference>